<gene>
    <name evidence="2" type="ORF">D6201_01635</name>
</gene>
<sequence>MSENIRALLVGATGLIGRTVIARSPDLRGLVLQALARREMKFPQGARIELVLAPSEEWPNVVQQLSPEALICALGTTRRKAGSNEARREVDHDLVLEFATAAKEAGVRNFVHVSSVGADRYSKNAYLQVKGETEHDLKALKFHRLDILRPGLLRGRRENDIRPLEALGQMVAPMADMFLSGGKSKFRSMRAPDLADAALQAASSKAGGQFIHEHDAIMRLAREFQRALAVAEEAE</sequence>
<evidence type="ECO:0000313" key="3">
    <source>
        <dbReference type="Proteomes" id="UP000285232"/>
    </source>
</evidence>
<proteinExistence type="predicted"/>
<keyword evidence="3" id="KW-1185">Reference proteome</keyword>
<dbReference type="Gene3D" id="3.40.50.720">
    <property type="entry name" value="NAD(P)-binding Rossmann-like Domain"/>
    <property type="match status" value="1"/>
</dbReference>
<dbReference type="PANTHER" id="PTHR14097:SF7">
    <property type="entry name" value="OXIDOREDUCTASE HTATIP2"/>
    <property type="match status" value="1"/>
</dbReference>
<evidence type="ECO:0000259" key="1">
    <source>
        <dbReference type="Pfam" id="PF13460"/>
    </source>
</evidence>
<reference evidence="2 3" key="1">
    <citation type="journal article" date="2017" name="Int. J. Syst. Evol. Microbiol.">
        <title>Erythrobacter aquimixticola sp. nov., isolated from the junction between the ocean and a freshwater spring.</title>
        <authorList>
            <person name="Park S."/>
            <person name="Jung Y.T."/>
            <person name="Choi S.J."/>
            <person name="Yoon J.H."/>
        </authorList>
    </citation>
    <scope>NUCLEOTIDE SEQUENCE [LARGE SCALE GENOMIC DNA]</scope>
    <source>
        <strain evidence="2 3">JSSK-14</strain>
    </source>
</reference>
<accession>A0A419RR26</accession>
<organism evidence="2 3">
    <name type="scientific">Aurantiacibacter aquimixticola</name>
    <dbReference type="NCBI Taxonomy" id="1958945"/>
    <lineage>
        <taxon>Bacteria</taxon>
        <taxon>Pseudomonadati</taxon>
        <taxon>Pseudomonadota</taxon>
        <taxon>Alphaproteobacteria</taxon>
        <taxon>Sphingomonadales</taxon>
        <taxon>Erythrobacteraceae</taxon>
        <taxon>Aurantiacibacter</taxon>
    </lineage>
</organism>
<feature type="domain" description="NAD(P)-binding" evidence="1">
    <location>
        <begin position="11"/>
        <end position="163"/>
    </location>
</feature>
<evidence type="ECO:0000313" key="2">
    <source>
        <dbReference type="EMBL" id="RJY08229.1"/>
    </source>
</evidence>
<dbReference type="InterPro" id="IPR016040">
    <property type="entry name" value="NAD(P)-bd_dom"/>
</dbReference>
<dbReference type="RefSeq" id="WP_120047117.1">
    <property type="nucleotide sequence ID" value="NZ_RAHX01000001.1"/>
</dbReference>
<name>A0A419RR26_9SPHN</name>
<dbReference type="InterPro" id="IPR036291">
    <property type="entry name" value="NAD(P)-bd_dom_sf"/>
</dbReference>
<comment type="caution">
    <text evidence="2">The sequence shown here is derived from an EMBL/GenBank/DDBJ whole genome shotgun (WGS) entry which is preliminary data.</text>
</comment>
<dbReference type="SUPFAM" id="SSF51735">
    <property type="entry name" value="NAD(P)-binding Rossmann-fold domains"/>
    <property type="match status" value="1"/>
</dbReference>
<dbReference type="PANTHER" id="PTHR14097">
    <property type="entry name" value="OXIDOREDUCTASE HTATIP2"/>
    <property type="match status" value="1"/>
</dbReference>
<dbReference type="Pfam" id="PF13460">
    <property type="entry name" value="NAD_binding_10"/>
    <property type="match status" value="1"/>
</dbReference>
<dbReference type="Proteomes" id="UP000285232">
    <property type="component" value="Unassembled WGS sequence"/>
</dbReference>
<dbReference type="AlphaFoldDB" id="A0A419RR26"/>
<dbReference type="EMBL" id="RAHX01000001">
    <property type="protein sequence ID" value="RJY08229.1"/>
    <property type="molecule type" value="Genomic_DNA"/>
</dbReference>
<protein>
    <submittedName>
        <fullName evidence="2">NAD-dependent epimerase/dehydratase family protein</fullName>
    </submittedName>
</protein>
<dbReference type="OrthoDB" id="9798632at2"/>